<evidence type="ECO:0000256" key="1">
    <source>
        <dbReference type="ARBA" id="ARBA00004651"/>
    </source>
</evidence>
<dbReference type="EC" id="1.8.1.8" evidence="10"/>
<dbReference type="InterPro" id="IPR035671">
    <property type="entry name" value="DsbD_gamma"/>
</dbReference>
<proteinExistence type="predicted"/>
<dbReference type="GO" id="GO:0017004">
    <property type="term" value="P:cytochrome complex assembly"/>
    <property type="evidence" value="ECO:0007669"/>
    <property type="project" value="UniProtKB-KW"/>
</dbReference>
<dbReference type="PANTHER" id="PTHR32234">
    <property type="entry name" value="THIOL:DISULFIDE INTERCHANGE PROTEIN DSBD"/>
    <property type="match status" value="1"/>
</dbReference>
<reference evidence="10 11" key="1">
    <citation type="journal article" date="2020" name="Front. Microbiol.">
        <title>Genomic Analysis and Antimicrobial Resistance of Aliarcobacter cryaerophilus Strains From German Water Poultry.</title>
        <authorList>
            <person name="Muller E."/>
            <person name="Hotzel H."/>
            <person name="Ahlers C."/>
            <person name="Hanel I."/>
            <person name="Tomaso H."/>
            <person name="Abdel-Glil M.Y."/>
        </authorList>
    </citation>
    <scope>NUCLEOTIDE SEQUENCE [LARGE SCALE GENOMIC DNA]</scope>
    <source>
        <strain evidence="10 11">16CS1285-4</strain>
    </source>
</reference>
<dbReference type="Gene3D" id="3.40.30.10">
    <property type="entry name" value="Glutaredoxin"/>
    <property type="match status" value="2"/>
</dbReference>
<dbReference type="RefSeq" id="WP_187474317.1">
    <property type="nucleotide sequence ID" value="NZ_CP060693.1"/>
</dbReference>
<evidence type="ECO:0000256" key="2">
    <source>
        <dbReference type="ARBA" id="ARBA00022475"/>
    </source>
</evidence>
<dbReference type="AlphaFoldDB" id="A0A7G9LMN7"/>
<dbReference type="Pfam" id="PF02683">
    <property type="entry name" value="DsbD_TM"/>
    <property type="match status" value="1"/>
</dbReference>
<name>A0A7G9LMN7_9BACT</name>
<feature type="transmembrane region" description="Helical" evidence="8">
    <location>
        <begin position="557"/>
        <end position="577"/>
    </location>
</feature>
<evidence type="ECO:0000256" key="8">
    <source>
        <dbReference type="SAM" id="Phobius"/>
    </source>
</evidence>
<dbReference type="NCBIfam" id="NF001419">
    <property type="entry name" value="PRK00293.1"/>
    <property type="match status" value="1"/>
</dbReference>
<dbReference type="PRINTS" id="PR00421">
    <property type="entry name" value="THIOREDOXIN"/>
</dbReference>
<dbReference type="GO" id="GO:0045454">
    <property type="term" value="P:cell redox homeostasis"/>
    <property type="evidence" value="ECO:0007669"/>
    <property type="project" value="TreeGrafter"/>
</dbReference>
<dbReference type="Pfam" id="PF11412">
    <property type="entry name" value="DsbD_N"/>
    <property type="match status" value="1"/>
</dbReference>
<dbReference type="Proteomes" id="UP000515842">
    <property type="component" value="Chromosome"/>
</dbReference>
<evidence type="ECO:0000259" key="9">
    <source>
        <dbReference type="PROSITE" id="PS51352"/>
    </source>
</evidence>
<keyword evidence="7" id="KW-0676">Redox-active center</keyword>
<feature type="transmembrane region" description="Helical" evidence="8">
    <location>
        <begin position="348"/>
        <end position="373"/>
    </location>
</feature>
<dbReference type="InterPro" id="IPR036249">
    <property type="entry name" value="Thioredoxin-like_sf"/>
</dbReference>
<evidence type="ECO:0000313" key="11">
    <source>
        <dbReference type="Proteomes" id="UP000515842"/>
    </source>
</evidence>
<keyword evidence="5 8" id="KW-1133">Transmembrane helix</keyword>
<dbReference type="SUPFAM" id="SSF52833">
    <property type="entry name" value="Thioredoxin-like"/>
    <property type="match status" value="2"/>
</dbReference>
<evidence type="ECO:0000313" key="10">
    <source>
        <dbReference type="EMBL" id="QNM89886.1"/>
    </source>
</evidence>
<evidence type="ECO:0000256" key="4">
    <source>
        <dbReference type="ARBA" id="ARBA00022748"/>
    </source>
</evidence>
<feature type="transmembrane region" description="Helical" evidence="8">
    <location>
        <begin position="525"/>
        <end position="545"/>
    </location>
</feature>
<sequence length="712" mass="79745">MQKVIVFLIFTNFLFSYEELSVHNFDEKIKGKNAIIDFYASWCPPCKILANNLEDFEIIKPDGIEVFKVNIEDQLVLAKKYGVKKLPTLIYFKDGKPIKEYVGIQTSQELLDSSKKILNRGFYMKKIVIFLMLFIYSFSLEIGNKVLEPEEAFKVDFIKNENSLNIKIELGEGIYLYDDKLQVNITKPNKIELLKDLKLPKPVPYDGFIVHFDDLNIEIPYSLLKSKLDSSKYEIEFKFQGCSKAGLCYAPMVEKQVIFFEADLKEEVKEDIKQKDEVISSKQENENLSETDNIAATFKDSSFLLVVATFFGFGLLLAFTPCVFPMIPILSSIIVKASQNESMSAKKGFLMSFVYVLAMSFAYSLAGIIAGIFGANLQASLQNPYVLVVFAFIFIALAFSMFGYFEIRLPASLQTKINKTTDGKEKQGMLGIAIMGFLSALIVGPCVAPPLAGALVYIGQTGDALLGGIALFVMSLGMGVPLLLIGLGAGKFMPKPGGWMEGVTKIFGIIMLGVAIWLLDRVINPTVTMYLWAFLFISFGVYLKIYTHIIVKSISKVLTILGAILLVGAVSGATNPLKPLDKFTSKVSLSKQDELKFIKIQNIAQLEDAILKSSKPVILDFWATWCVSCKELDEITFKNDEVIKRLQNFTLLKVDVTQNSEEDKAIQKKFGVVGPPALIFWDENKQEVKSAKIVGYKNPKEFLEILDKNFKN</sequence>
<evidence type="ECO:0000256" key="3">
    <source>
        <dbReference type="ARBA" id="ARBA00022692"/>
    </source>
</evidence>
<evidence type="ECO:0000256" key="6">
    <source>
        <dbReference type="ARBA" id="ARBA00023136"/>
    </source>
</evidence>
<dbReference type="InterPro" id="IPR003834">
    <property type="entry name" value="Cyt_c_assmbl_TM_dom"/>
</dbReference>
<evidence type="ECO:0000256" key="5">
    <source>
        <dbReference type="ARBA" id="ARBA00022989"/>
    </source>
</evidence>
<feature type="transmembrane region" description="Helical" evidence="8">
    <location>
        <begin position="428"/>
        <end position="458"/>
    </location>
</feature>
<feature type="transmembrane region" description="Helical" evidence="8">
    <location>
        <begin position="502"/>
        <end position="519"/>
    </location>
</feature>
<keyword evidence="2" id="KW-1003">Cell membrane</keyword>
<protein>
    <submittedName>
        <fullName evidence="10">Protein-disulfide reductase DsbD</fullName>
        <ecNumber evidence="10">1.8.1.8</ecNumber>
    </submittedName>
</protein>
<keyword evidence="4" id="KW-0201">Cytochrome c-type biogenesis</keyword>
<gene>
    <name evidence="10" type="primary">dsbD</name>
    <name evidence="10" type="ORF">HOO34_09715</name>
</gene>
<evidence type="ECO:0000256" key="7">
    <source>
        <dbReference type="ARBA" id="ARBA00023284"/>
    </source>
</evidence>
<keyword evidence="10" id="KW-0560">Oxidoreductase</keyword>
<dbReference type="Gene3D" id="2.60.40.1250">
    <property type="entry name" value="Thiol:disulfide interchange protein DsbD, N-terminal domain"/>
    <property type="match status" value="1"/>
</dbReference>
<dbReference type="PROSITE" id="PS51352">
    <property type="entry name" value="THIOREDOXIN_2"/>
    <property type="match status" value="2"/>
</dbReference>
<accession>A0A7G9LMN7</accession>
<keyword evidence="6 8" id="KW-0472">Membrane</keyword>
<dbReference type="SUPFAM" id="SSF74863">
    <property type="entry name" value="Thiol:disulfide interchange protein DsbD, N-terminal domain (DsbD-alpha)"/>
    <property type="match status" value="1"/>
</dbReference>
<dbReference type="InterPro" id="IPR013766">
    <property type="entry name" value="Thioredoxin_domain"/>
</dbReference>
<dbReference type="PANTHER" id="PTHR32234:SF0">
    <property type="entry name" value="THIOL:DISULFIDE INTERCHANGE PROTEIN DSBD"/>
    <property type="match status" value="1"/>
</dbReference>
<dbReference type="PROSITE" id="PS00194">
    <property type="entry name" value="THIOREDOXIN_1"/>
    <property type="match status" value="2"/>
</dbReference>
<dbReference type="GO" id="GO:0005886">
    <property type="term" value="C:plasma membrane"/>
    <property type="evidence" value="ECO:0007669"/>
    <property type="project" value="UniProtKB-SubCell"/>
</dbReference>
<dbReference type="Pfam" id="PF00085">
    <property type="entry name" value="Thioredoxin"/>
    <property type="match status" value="2"/>
</dbReference>
<organism evidence="10 11">
    <name type="scientific">Aliarcobacter cryaerophilus</name>
    <dbReference type="NCBI Taxonomy" id="28198"/>
    <lineage>
        <taxon>Bacteria</taxon>
        <taxon>Pseudomonadati</taxon>
        <taxon>Campylobacterota</taxon>
        <taxon>Epsilonproteobacteria</taxon>
        <taxon>Campylobacterales</taxon>
        <taxon>Arcobacteraceae</taxon>
        <taxon>Aliarcobacter</taxon>
    </lineage>
</organism>
<feature type="transmembrane region" description="Helical" evidence="8">
    <location>
        <begin position="303"/>
        <end position="327"/>
    </location>
</feature>
<keyword evidence="3 8" id="KW-0812">Transmembrane</keyword>
<feature type="domain" description="Thioredoxin" evidence="9">
    <location>
        <begin position="1"/>
        <end position="119"/>
    </location>
</feature>
<feature type="transmembrane region" description="Helical" evidence="8">
    <location>
        <begin position="385"/>
        <end position="407"/>
    </location>
</feature>
<dbReference type="CDD" id="cd02953">
    <property type="entry name" value="DsbDgamma"/>
    <property type="match status" value="1"/>
</dbReference>
<feature type="domain" description="Thioredoxin" evidence="9">
    <location>
        <begin position="574"/>
        <end position="711"/>
    </location>
</feature>
<dbReference type="InterPro" id="IPR028250">
    <property type="entry name" value="DsbDN"/>
</dbReference>
<dbReference type="InterPro" id="IPR036929">
    <property type="entry name" value="DsbDN_sf"/>
</dbReference>
<dbReference type="CDD" id="cd02947">
    <property type="entry name" value="TRX_family"/>
    <property type="match status" value="1"/>
</dbReference>
<dbReference type="InterPro" id="IPR017937">
    <property type="entry name" value="Thioredoxin_CS"/>
</dbReference>
<dbReference type="GO" id="GO:0047134">
    <property type="term" value="F:protein-disulfide reductase [NAD(P)H] activity"/>
    <property type="evidence" value="ECO:0007669"/>
    <property type="project" value="UniProtKB-EC"/>
</dbReference>
<feature type="transmembrane region" description="Helical" evidence="8">
    <location>
        <begin position="464"/>
        <end position="490"/>
    </location>
</feature>
<dbReference type="EMBL" id="CP060693">
    <property type="protein sequence ID" value="QNM89886.1"/>
    <property type="molecule type" value="Genomic_DNA"/>
</dbReference>
<comment type="subcellular location">
    <subcellularLocation>
        <location evidence="1">Cell membrane</location>
        <topology evidence="1">Multi-pass membrane protein</topology>
    </subcellularLocation>
</comment>